<organism evidence="1 2">
    <name type="scientific">Helicobacter didelphidarum</name>
    <dbReference type="NCBI Taxonomy" id="2040648"/>
    <lineage>
        <taxon>Bacteria</taxon>
        <taxon>Pseudomonadati</taxon>
        <taxon>Campylobacterota</taxon>
        <taxon>Epsilonproteobacteria</taxon>
        <taxon>Campylobacterales</taxon>
        <taxon>Helicobacteraceae</taxon>
        <taxon>Helicobacter</taxon>
    </lineage>
</organism>
<dbReference type="OrthoDB" id="6450827at2"/>
<dbReference type="InterPro" id="IPR029058">
    <property type="entry name" value="AB_hydrolase_fold"/>
</dbReference>
<proteinExistence type="predicted"/>
<evidence type="ECO:0000313" key="2">
    <source>
        <dbReference type="Proteomes" id="UP000256379"/>
    </source>
</evidence>
<protein>
    <recommendedName>
        <fullName evidence="3">Fungal lipase-like domain-containing protein</fullName>
    </recommendedName>
</protein>
<comment type="caution">
    <text evidence="1">The sequence shown here is derived from an EMBL/GenBank/DDBJ whole genome shotgun (WGS) entry which is preliminary data.</text>
</comment>
<keyword evidence="2" id="KW-1185">Reference proteome</keyword>
<accession>A0A3D8I978</accession>
<dbReference type="RefSeq" id="WP_115543832.1">
    <property type="nucleotide sequence ID" value="NZ_NXLQ01000047.1"/>
</dbReference>
<dbReference type="SUPFAM" id="SSF53474">
    <property type="entry name" value="alpha/beta-Hydrolases"/>
    <property type="match status" value="1"/>
</dbReference>
<dbReference type="Proteomes" id="UP000256379">
    <property type="component" value="Unassembled WGS sequence"/>
</dbReference>
<dbReference type="EMBL" id="NXLQ01000047">
    <property type="protein sequence ID" value="RDU61575.1"/>
    <property type="molecule type" value="Genomic_DNA"/>
</dbReference>
<evidence type="ECO:0008006" key="3">
    <source>
        <dbReference type="Google" id="ProtNLM"/>
    </source>
</evidence>
<sequence length="474" mass="54556">MNRQQKYFELFEYAQICWASYSTGFNVGMFGDKERQWGDINSEIAKQKINNKKTLPTYHQALSESQLFFLDKYNVGFDSKQADTFVNRYEILAFSQDDKTRFSATLFKDTKNDELILAIRGIDIFQINLSLWRATQAGFKIFRGKVPIAYYLSMLRFYDEHIRPIIAHQKIVVTGHSFGGYLAQLFALSYPSIVKKVYTFNAIGVTSNQTTDYTSKAVDVANVVTTQVTFDFSIYDSTIDEFKGINIDENIQKSIELKNGLLTFKDKSLKEQIPKYLQEEAILKEQNTYNIQTAKQGANLLYQEIQKAKMGDRVFVKVRLDGFLPHTMDTEVFTLNERMGEAVSTLIKYFPNSHNKLPKELQASIYQVYTTDAFDATAVMHYFGNHILATETIEVKLNLWKARIDFKDMIVKGKIEKLGLKGLKMASVVNWILVLISIEDICNELLKQSLVSNEVSTDYIDCSRCGWEFLPWKS</sequence>
<dbReference type="Gene3D" id="3.40.50.1820">
    <property type="entry name" value="alpha/beta hydrolase"/>
    <property type="match status" value="1"/>
</dbReference>
<evidence type="ECO:0000313" key="1">
    <source>
        <dbReference type="EMBL" id="RDU61575.1"/>
    </source>
</evidence>
<dbReference type="AlphaFoldDB" id="A0A3D8I978"/>
<reference evidence="1 2" key="1">
    <citation type="submission" date="2018-04" db="EMBL/GenBank/DDBJ databases">
        <title>Novel Campyloabacter and Helicobacter Species and Strains.</title>
        <authorList>
            <person name="Mannion A.J."/>
            <person name="Shen Z."/>
            <person name="Fox J.G."/>
        </authorList>
    </citation>
    <scope>NUCLEOTIDE SEQUENCE [LARGE SCALE GENOMIC DNA]</scope>
    <source>
        <strain evidence="1 2">MIT 17-337</strain>
    </source>
</reference>
<gene>
    <name evidence="1" type="ORF">CQA53_09950</name>
</gene>
<name>A0A3D8I978_9HELI</name>